<proteinExistence type="predicted"/>
<dbReference type="EMBL" id="JAFCIX010000361">
    <property type="protein sequence ID" value="KAH6593088.1"/>
    <property type="molecule type" value="Genomic_DNA"/>
</dbReference>
<evidence type="ECO:0000259" key="2">
    <source>
        <dbReference type="Pfam" id="PF12825"/>
    </source>
</evidence>
<gene>
    <name evidence="3" type="ORF">BASA50_007609</name>
</gene>
<dbReference type="Pfam" id="PF12825">
    <property type="entry name" value="DUF3818"/>
    <property type="match status" value="1"/>
</dbReference>
<feature type="compositionally biased region" description="Basic and acidic residues" evidence="1">
    <location>
        <begin position="570"/>
        <end position="584"/>
    </location>
</feature>
<feature type="compositionally biased region" description="Low complexity" evidence="1">
    <location>
        <begin position="585"/>
        <end position="595"/>
    </location>
</feature>
<name>A0ABQ8F6H9_9FUNG</name>
<feature type="domain" description="PX" evidence="2">
    <location>
        <begin position="341"/>
        <end position="480"/>
    </location>
</feature>
<comment type="caution">
    <text evidence="3">The sequence shown here is derived from an EMBL/GenBank/DDBJ whole genome shotgun (WGS) entry which is preliminary data.</text>
</comment>
<organism evidence="3 4">
    <name type="scientific">Batrachochytrium salamandrivorans</name>
    <dbReference type="NCBI Taxonomy" id="1357716"/>
    <lineage>
        <taxon>Eukaryota</taxon>
        <taxon>Fungi</taxon>
        <taxon>Fungi incertae sedis</taxon>
        <taxon>Chytridiomycota</taxon>
        <taxon>Chytridiomycota incertae sedis</taxon>
        <taxon>Chytridiomycetes</taxon>
        <taxon>Rhizophydiales</taxon>
        <taxon>Rhizophydiales incertae sedis</taxon>
        <taxon>Batrachochytrium</taxon>
    </lineage>
</organism>
<dbReference type="Proteomes" id="UP001648503">
    <property type="component" value="Unassembled WGS sequence"/>
</dbReference>
<evidence type="ECO:0000313" key="3">
    <source>
        <dbReference type="EMBL" id="KAH6593088.1"/>
    </source>
</evidence>
<feature type="region of interest" description="Disordered" evidence="1">
    <location>
        <begin position="93"/>
        <end position="120"/>
    </location>
</feature>
<evidence type="ECO:0000256" key="1">
    <source>
        <dbReference type="SAM" id="MobiDB-lite"/>
    </source>
</evidence>
<feature type="compositionally biased region" description="Basic and acidic residues" evidence="1">
    <location>
        <begin position="596"/>
        <end position="607"/>
    </location>
</feature>
<evidence type="ECO:0000313" key="4">
    <source>
        <dbReference type="Proteomes" id="UP001648503"/>
    </source>
</evidence>
<keyword evidence="4" id="KW-1185">Reference proteome</keyword>
<dbReference type="InterPro" id="IPR024554">
    <property type="entry name" value="LEC1-like_C"/>
</dbReference>
<sequence>MSLSDPRSRTLLARLVQLAAVAQFYTVYSDHQVQAQSAIPDFLSVVAVPQCLDSASSDAGASSTNATHSTTKRVSTHSGSTAVLDLEADTATEVEVSAPETNASTSASTNTNTSLRNHHHADLKKPAALPVYTHEATPSLAVAFYSFVLRRLPTLVDAQVSSDYLSHVDLNVPLTVLHKVAVATRTDVLFLIMHFTSLIVDIFNDECCIAEHSSSAAAKMARLSHNTSEICDLQTPPPNDLLIWQGIYCQQLWNKSFDASRPLVTHPVLDRTRMNKAMRFMNVIRTSFRSAFRAVHHIHLSELVDDEYKKKVASKTTGSSSSSNSSSNHHSSEPYVPIYWRQISEAPSYKDLPPPYVELMNLVPMLIAYILDNILDHVGRLQKVCIIISKLPVSLIIISLRFINPAPLIERMLRLFLWQPTRGMYSLLQKLGAHLCAFDATLSEYQTCQLRIDVHRAGMISRVAETTHAPSRASVNELHAILAENGVGDATEDEVRFFLVGIRRNEKKEFIDSLAAASTVHFVIHAAHLVPMILEDLRKYGDLASIVGQFFEALHKTTTSLQRYSDYKAHTDHEASGSDKKDSETTTTTATPKPATGDEKKEKPRYDQQLDQLSQDIVTEIEIAWQGFLQTLFPVLHKLGKAAATGSNSILVRVVDWIMTSIVGYVATCNDVTGEAKVDTRAAVMLERVLARLTEAEQSAVWAETDEMLQLGLSGLDQRLWPNFPLINGKVSDYFTQEIVGILNT</sequence>
<feature type="compositionally biased region" description="Low complexity" evidence="1">
    <location>
        <begin position="97"/>
        <end position="114"/>
    </location>
</feature>
<feature type="region of interest" description="Disordered" evidence="1">
    <location>
        <begin position="570"/>
        <end position="607"/>
    </location>
</feature>
<protein>
    <recommendedName>
        <fullName evidence="2">PX domain-containing protein</fullName>
    </recommendedName>
</protein>
<accession>A0ABQ8F6H9</accession>
<reference evidence="3 4" key="1">
    <citation type="submission" date="2021-02" db="EMBL/GenBank/DDBJ databases">
        <title>Variation within the Batrachochytrium salamandrivorans European outbreak.</title>
        <authorList>
            <person name="Kelly M."/>
            <person name="Pasmans F."/>
            <person name="Shea T.P."/>
            <person name="Munoz J.F."/>
            <person name="Carranza S."/>
            <person name="Cuomo C.A."/>
            <person name="Martel A."/>
        </authorList>
    </citation>
    <scope>NUCLEOTIDE SEQUENCE [LARGE SCALE GENOMIC DNA]</scope>
    <source>
        <strain evidence="3 4">AMFP18/2</strain>
    </source>
</reference>
<feature type="region of interest" description="Disordered" evidence="1">
    <location>
        <begin position="56"/>
        <end position="81"/>
    </location>
</feature>